<dbReference type="KEGG" id="aten:116295805"/>
<feature type="domain" description="Nuclear receptor" evidence="13">
    <location>
        <begin position="21"/>
        <end position="96"/>
    </location>
</feature>
<dbReference type="CDD" id="cd06931">
    <property type="entry name" value="NR_LBD_HNF4_like"/>
    <property type="match status" value="1"/>
</dbReference>
<dbReference type="InterPro" id="IPR000536">
    <property type="entry name" value="Nucl_hrmn_rcpt_lig-bd"/>
</dbReference>
<keyword evidence="15" id="KW-1185">Reference proteome</keyword>
<comment type="similarity">
    <text evidence="2">Belongs to the nuclear hormone receptor family. NR2 subfamily.</text>
</comment>
<dbReference type="FunFam" id="1.10.565.10:FF:000026">
    <property type="entry name" value="Hepatocyte nuclear factor 4"/>
    <property type="match status" value="1"/>
</dbReference>
<reference evidence="16" key="1">
    <citation type="submission" date="2025-08" db="UniProtKB">
        <authorList>
            <consortium name="RefSeq"/>
        </authorList>
    </citation>
    <scope>IDENTIFICATION</scope>
    <source>
        <tissue evidence="16">Tentacle</tissue>
    </source>
</reference>
<keyword evidence="5 11" id="KW-0862">Zinc</keyword>
<dbReference type="PANTHER" id="PTHR24083">
    <property type="entry name" value="NUCLEAR HORMONE RECEPTOR"/>
    <property type="match status" value="1"/>
</dbReference>
<evidence type="ECO:0000256" key="7">
    <source>
        <dbReference type="ARBA" id="ARBA00023125"/>
    </source>
</evidence>
<keyword evidence="9 11" id="KW-0675">Receptor</keyword>
<protein>
    <submittedName>
        <fullName evidence="16">Hepatocyte nuclear factor 4-gamma-like isoform X1</fullName>
    </submittedName>
</protein>
<evidence type="ECO:0000256" key="5">
    <source>
        <dbReference type="ARBA" id="ARBA00022833"/>
    </source>
</evidence>
<dbReference type="SMART" id="SM00399">
    <property type="entry name" value="ZnF_C4"/>
    <property type="match status" value="1"/>
</dbReference>
<evidence type="ECO:0000259" key="13">
    <source>
        <dbReference type="PROSITE" id="PS51030"/>
    </source>
</evidence>
<dbReference type="FunCoup" id="A0A6P8I490">
    <property type="interactions" value="2615"/>
</dbReference>
<evidence type="ECO:0000256" key="12">
    <source>
        <dbReference type="SAM" id="MobiDB-lite"/>
    </source>
</evidence>
<evidence type="ECO:0000256" key="8">
    <source>
        <dbReference type="ARBA" id="ARBA00023163"/>
    </source>
</evidence>
<dbReference type="Gene3D" id="3.30.50.10">
    <property type="entry name" value="Erythroid Transcription Factor GATA-1, subunit A"/>
    <property type="match status" value="1"/>
</dbReference>
<feature type="domain" description="NR LBD" evidence="14">
    <location>
        <begin position="111"/>
        <end position="340"/>
    </location>
</feature>
<evidence type="ECO:0000256" key="2">
    <source>
        <dbReference type="ARBA" id="ARBA00006421"/>
    </source>
</evidence>
<evidence type="ECO:0000256" key="11">
    <source>
        <dbReference type="RuleBase" id="RU004334"/>
    </source>
</evidence>
<evidence type="ECO:0000256" key="10">
    <source>
        <dbReference type="ARBA" id="ARBA00023242"/>
    </source>
</evidence>
<dbReference type="Gene3D" id="1.10.565.10">
    <property type="entry name" value="Retinoid X Receptor"/>
    <property type="match status" value="1"/>
</dbReference>
<organism evidence="15 16">
    <name type="scientific">Actinia tenebrosa</name>
    <name type="common">Australian red waratah sea anemone</name>
    <dbReference type="NCBI Taxonomy" id="6105"/>
    <lineage>
        <taxon>Eukaryota</taxon>
        <taxon>Metazoa</taxon>
        <taxon>Cnidaria</taxon>
        <taxon>Anthozoa</taxon>
        <taxon>Hexacorallia</taxon>
        <taxon>Actiniaria</taxon>
        <taxon>Actiniidae</taxon>
        <taxon>Actinia</taxon>
    </lineage>
</organism>
<keyword evidence="7 11" id="KW-0238">DNA-binding</keyword>
<dbReference type="InterPro" id="IPR035500">
    <property type="entry name" value="NHR-like_dom_sf"/>
</dbReference>
<dbReference type="InterPro" id="IPR049635">
    <property type="entry name" value="HNF4_LBD"/>
</dbReference>
<dbReference type="GO" id="GO:0008270">
    <property type="term" value="F:zinc ion binding"/>
    <property type="evidence" value="ECO:0007669"/>
    <property type="project" value="UniProtKB-KW"/>
</dbReference>
<dbReference type="PROSITE" id="PS51843">
    <property type="entry name" value="NR_LBD"/>
    <property type="match status" value="1"/>
</dbReference>
<dbReference type="InterPro" id="IPR013088">
    <property type="entry name" value="Znf_NHR/GATA"/>
</dbReference>
<evidence type="ECO:0000313" key="15">
    <source>
        <dbReference type="Proteomes" id="UP000515163"/>
    </source>
</evidence>
<evidence type="ECO:0000313" key="16">
    <source>
        <dbReference type="RefSeq" id="XP_031559605.1"/>
    </source>
</evidence>
<keyword evidence="3 11" id="KW-0479">Metal-binding</keyword>
<dbReference type="GO" id="GO:0005634">
    <property type="term" value="C:nucleus"/>
    <property type="evidence" value="ECO:0007669"/>
    <property type="project" value="UniProtKB-SubCell"/>
</dbReference>
<dbReference type="SUPFAM" id="SSF48508">
    <property type="entry name" value="Nuclear receptor ligand-binding domain"/>
    <property type="match status" value="1"/>
</dbReference>
<dbReference type="PRINTS" id="PR00047">
    <property type="entry name" value="STROIDFINGER"/>
</dbReference>
<feature type="compositionally biased region" description="Low complexity" evidence="12">
    <location>
        <begin position="355"/>
        <end position="367"/>
    </location>
</feature>
<dbReference type="GO" id="GO:0003700">
    <property type="term" value="F:DNA-binding transcription factor activity"/>
    <property type="evidence" value="ECO:0007669"/>
    <property type="project" value="InterPro"/>
</dbReference>
<dbReference type="InterPro" id="IPR050274">
    <property type="entry name" value="Nuclear_hormone_rcpt_NR2"/>
</dbReference>
<keyword evidence="6 11" id="KW-0805">Transcription regulation</keyword>
<comment type="subcellular location">
    <subcellularLocation>
        <location evidence="1 11">Nucleus</location>
    </subcellularLocation>
</comment>
<dbReference type="Pfam" id="PF00105">
    <property type="entry name" value="zf-C4"/>
    <property type="match status" value="1"/>
</dbReference>
<keyword evidence="4 11" id="KW-0863">Zinc-finger</keyword>
<dbReference type="SUPFAM" id="SSF57716">
    <property type="entry name" value="Glucocorticoid receptor-like (DNA-binding domain)"/>
    <property type="match status" value="1"/>
</dbReference>
<dbReference type="GO" id="GO:0000978">
    <property type="term" value="F:RNA polymerase II cis-regulatory region sequence-specific DNA binding"/>
    <property type="evidence" value="ECO:0007669"/>
    <property type="project" value="InterPro"/>
</dbReference>
<keyword evidence="8 11" id="KW-0804">Transcription</keyword>
<accession>A0A6P8I490</accession>
<evidence type="ECO:0000256" key="1">
    <source>
        <dbReference type="ARBA" id="ARBA00004123"/>
    </source>
</evidence>
<dbReference type="OrthoDB" id="5771769at2759"/>
<dbReference type="GeneID" id="116295805"/>
<keyword evidence="10 11" id="KW-0539">Nucleus</keyword>
<evidence type="ECO:0000256" key="3">
    <source>
        <dbReference type="ARBA" id="ARBA00022723"/>
    </source>
</evidence>
<dbReference type="SMART" id="SM00430">
    <property type="entry name" value="HOLI"/>
    <property type="match status" value="1"/>
</dbReference>
<dbReference type="PRINTS" id="PR00398">
    <property type="entry name" value="STRDHORMONER"/>
</dbReference>
<sequence length="466" mass="51696">MSVNLENGIKQESGVDEGEGNGLCLICGDKATGKHYGASSCDGCKGFFRRSVRKNHVYSCRFQRLCVIDKDKRNQCRFCRLKKCFRAGMKKEAVQNERDSISKKPKEEEKKYGITTQTLLSAEILSRPATSPPDSISLEREANYHDICESMRQQLLILVDWAKHLPCFCELELDDQVALLRAHAMEHLVLGVSRRSLGLKDVLLLGTDLVIPRSAGDPDVRRIAARILDEIALPMRQLKIDDTEFACLKAIVFFNPGFISDAKGLGNSQKIKALRFEIQTTLEDYISDHQYDCRGKFGEMLLLLPTLQSIALQMTEQLQIARLFGVAKVDSLLQEMLLGGTNINEQFDPTTMSIAPSPDSASSPEAAITSPPPEHLFPAAFPGMTTTPLTITPGLFSLPTETTVAGIANVLPSISVAGIQQQQQLQQHQQHPQQQPYHTEQSSTQTRLKTEFLQDPGSNKNGSLIQ</sequence>
<dbReference type="AlphaFoldDB" id="A0A6P8I490"/>
<dbReference type="Proteomes" id="UP000515163">
    <property type="component" value="Unplaced"/>
</dbReference>
<name>A0A6P8I490_ACTTE</name>
<dbReference type="PROSITE" id="PS00031">
    <property type="entry name" value="NUCLEAR_REC_DBD_1"/>
    <property type="match status" value="1"/>
</dbReference>
<dbReference type="RefSeq" id="XP_031559605.1">
    <property type="nucleotide sequence ID" value="XM_031703745.1"/>
</dbReference>
<feature type="region of interest" description="Disordered" evidence="12">
    <location>
        <begin position="348"/>
        <end position="375"/>
    </location>
</feature>
<dbReference type="InterPro" id="IPR049636">
    <property type="entry name" value="HNF4-like_DBD"/>
</dbReference>
<evidence type="ECO:0000256" key="4">
    <source>
        <dbReference type="ARBA" id="ARBA00022771"/>
    </source>
</evidence>
<dbReference type="PROSITE" id="PS51030">
    <property type="entry name" value="NUCLEAR_REC_DBD_2"/>
    <property type="match status" value="1"/>
</dbReference>
<dbReference type="InterPro" id="IPR001628">
    <property type="entry name" value="Znf_hrmn_rcpt"/>
</dbReference>
<dbReference type="CDD" id="cd06960">
    <property type="entry name" value="NR_DBD_HNF4A"/>
    <property type="match status" value="1"/>
</dbReference>
<dbReference type="InParanoid" id="A0A6P8I490"/>
<dbReference type="InterPro" id="IPR001723">
    <property type="entry name" value="Nuclear_hrmn_rcpt"/>
</dbReference>
<proteinExistence type="inferred from homology"/>
<dbReference type="Pfam" id="PF00104">
    <property type="entry name" value="Hormone_recep"/>
    <property type="match status" value="1"/>
</dbReference>
<evidence type="ECO:0000256" key="6">
    <source>
        <dbReference type="ARBA" id="ARBA00023015"/>
    </source>
</evidence>
<dbReference type="FunFam" id="3.30.50.10:FF:000012">
    <property type="entry name" value="Hepatocyte nuclear factor 4, alpha"/>
    <property type="match status" value="1"/>
</dbReference>
<evidence type="ECO:0000259" key="14">
    <source>
        <dbReference type="PROSITE" id="PS51843"/>
    </source>
</evidence>
<gene>
    <name evidence="16" type="primary">LOC116295805</name>
</gene>
<evidence type="ECO:0000256" key="9">
    <source>
        <dbReference type="ARBA" id="ARBA00023170"/>
    </source>
</evidence>